<reference evidence="3" key="1">
    <citation type="submission" date="2021-01" db="EMBL/GenBank/DDBJ databases">
        <authorList>
            <consortium name="Genoscope - CEA"/>
            <person name="William W."/>
        </authorList>
    </citation>
    <scope>NUCLEOTIDE SEQUENCE</scope>
</reference>
<dbReference type="Pfam" id="PF00782">
    <property type="entry name" value="DSPc"/>
    <property type="match status" value="1"/>
</dbReference>
<evidence type="ECO:0000259" key="2">
    <source>
        <dbReference type="PROSITE" id="PS50054"/>
    </source>
</evidence>
<dbReference type="InterPro" id="IPR000340">
    <property type="entry name" value="Dual-sp_phosphatase_cat-dom"/>
</dbReference>
<comment type="caution">
    <text evidence="3">The sequence shown here is derived from an EMBL/GenBank/DDBJ whole genome shotgun (WGS) entry which is preliminary data.</text>
</comment>
<feature type="compositionally biased region" description="Low complexity" evidence="1">
    <location>
        <begin position="269"/>
        <end position="283"/>
    </location>
</feature>
<dbReference type="AlphaFoldDB" id="A0A8S1LJ97"/>
<organism evidence="3 4">
    <name type="scientific">Paramecium sonneborni</name>
    <dbReference type="NCBI Taxonomy" id="65129"/>
    <lineage>
        <taxon>Eukaryota</taxon>
        <taxon>Sar</taxon>
        <taxon>Alveolata</taxon>
        <taxon>Ciliophora</taxon>
        <taxon>Intramacronucleata</taxon>
        <taxon>Oligohymenophorea</taxon>
        <taxon>Peniculida</taxon>
        <taxon>Parameciidae</taxon>
        <taxon>Paramecium</taxon>
    </lineage>
</organism>
<evidence type="ECO:0000313" key="4">
    <source>
        <dbReference type="Proteomes" id="UP000692954"/>
    </source>
</evidence>
<dbReference type="Proteomes" id="UP000692954">
    <property type="component" value="Unassembled WGS sequence"/>
</dbReference>
<sequence length="370" mass="42563">MSAQPQQQIIFGACKVKDGLYIGDEYAAKDIEFIVANKIGYIVNCSSDSIENLLENIGIMYFSFQWPEDQPEIVVSKDFVNNVYEFIEESVTLGQSCLITSLHGQSRACSLVTIYLMNKFKWSLYKTLEYLNSRRSDLEIKTSFFNVLNQIEKLLNPETLSKKWEIQPNTSQDEILIINTFFNAQSQQIDQIYIQPTEFQKINNKSYISLIGWIDQHVQQKHNPLNQFKSILKGSNAVFTKDGANRKFGLKSFSVNKENIPESVPQRKNTPSQRSTQRSTSNSKQMQQPLIAQPFINQSQIPTSNLQNQTTNHNQKILTKTFQILPPSGQNSKKQLIIQKENNYQKKNSSNQVVYPVKILRPKMPNFDNI</sequence>
<gene>
    <name evidence="3" type="ORF">PSON_ATCC_30995.1.T0210330</name>
</gene>
<dbReference type="OrthoDB" id="10252009at2759"/>
<keyword evidence="4" id="KW-1185">Reference proteome</keyword>
<dbReference type="InterPro" id="IPR020422">
    <property type="entry name" value="TYR_PHOSPHATASE_DUAL_dom"/>
</dbReference>
<evidence type="ECO:0000256" key="1">
    <source>
        <dbReference type="SAM" id="MobiDB-lite"/>
    </source>
</evidence>
<evidence type="ECO:0000313" key="3">
    <source>
        <dbReference type="EMBL" id="CAD8066431.1"/>
    </source>
</evidence>
<dbReference type="EMBL" id="CAJJDN010000021">
    <property type="protein sequence ID" value="CAD8066431.1"/>
    <property type="molecule type" value="Genomic_DNA"/>
</dbReference>
<feature type="region of interest" description="Disordered" evidence="1">
    <location>
        <begin position="258"/>
        <end position="287"/>
    </location>
</feature>
<dbReference type="CDD" id="cd14498">
    <property type="entry name" value="DSP"/>
    <property type="match status" value="1"/>
</dbReference>
<dbReference type="PANTHER" id="PTHR46653">
    <property type="entry name" value="SPECIFICITY PROTEIN PHOSPHATASE, PUTATIVE-RELATED"/>
    <property type="match status" value="1"/>
</dbReference>
<proteinExistence type="predicted"/>
<feature type="domain" description="Tyrosine-protein phosphatase" evidence="2">
    <location>
        <begin position="12"/>
        <end position="157"/>
    </location>
</feature>
<accession>A0A8S1LJ97</accession>
<protein>
    <recommendedName>
        <fullName evidence="2">Tyrosine-protein phosphatase domain-containing protein</fullName>
    </recommendedName>
</protein>
<dbReference type="PROSITE" id="PS50054">
    <property type="entry name" value="TYR_PHOSPHATASE_DUAL"/>
    <property type="match status" value="1"/>
</dbReference>
<dbReference type="SMART" id="SM00195">
    <property type="entry name" value="DSPc"/>
    <property type="match status" value="1"/>
</dbReference>
<dbReference type="PANTHER" id="PTHR46653:SF1">
    <property type="entry name" value="SPECIFICITY PROTEIN PHOSPHATASE, PUTATIVE-RELATED"/>
    <property type="match status" value="1"/>
</dbReference>
<name>A0A8S1LJ97_9CILI</name>